<dbReference type="STRING" id="72359.L7JSR8"/>
<dbReference type="GO" id="GO:0003676">
    <property type="term" value="F:nucleic acid binding"/>
    <property type="evidence" value="ECO:0007669"/>
    <property type="project" value="InterPro"/>
</dbReference>
<gene>
    <name evidence="1" type="ORF">THOM_2569</name>
</gene>
<dbReference type="VEuPathDB" id="MicrosporidiaDB:THOM_2569"/>
<evidence type="ECO:0000313" key="1">
    <source>
        <dbReference type="EMBL" id="ELQ74474.1"/>
    </source>
</evidence>
<dbReference type="InterPro" id="IPR012677">
    <property type="entry name" value="Nucleotide-bd_a/b_plait_sf"/>
</dbReference>
<dbReference type="Gene3D" id="3.30.70.330">
    <property type="match status" value="1"/>
</dbReference>
<proteinExistence type="predicted"/>
<evidence type="ECO:0000313" key="2">
    <source>
        <dbReference type="Proteomes" id="UP000011185"/>
    </source>
</evidence>
<dbReference type="SUPFAM" id="SSF54928">
    <property type="entry name" value="RNA-binding domain, RBD"/>
    <property type="match status" value="1"/>
</dbReference>
<dbReference type="EMBL" id="JH994038">
    <property type="protein sequence ID" value="ELQ74474.1"/>
    <property type="molecule type" value="Genomic_DNA"/>
</dbReference>
<keyword evidence="2" id="KW-1185">Reference proteome</keyword>
<dbReference type="AlphaFoldDB" id="L7JSR8"/>
<protein>
    <submittedName>
        <fullName evidence="1">Splicing factor U2AF, large subunit (RRM superfamily)</fullName>
    </submittedName>
</protein>
<reference evidence="1 2" key="1">
    <citation type="journal article" date="2012" name="PLoS Pathog.">
        <title>The genome of the obligate intracellular parasite Trachipleistophora hominis: new insights into microsporidian genome dynamics and reductive evolution.</title>
        <authorList>
            <person name="Heinz E."/>
            <person name="Williams T.A."/>
            <person name="Nakjang S."/>
            <person name="Noel C.J."/>
            <person name="Swan D.C."/>
            <person name="Goldberg A.V."/>
            <person name="Harris S.R."/>
            <person name="Weinmaier T."/>
            <person name="Markert S."/>
            <person name="Becher D."/>
            <person name="Bernhardt J."/>
            <person name="Dagan T."/>
            <person name="Hacker C."/>
            <person name="Lucocq J.M."/>
            <person name="Schweder T."/>
            <person name="Rattei T."/>
            <person name="Hall N."/>
            <person name="Hirt R.P."/>
            <person name="Embley T.M."/>
        </authorList>
    </citation>
    <scope>NUCLEOTIDE SEQUENCE [LARGE SCALE GENOMIC DNA]</scope>
</reference>
<dbReference type="InterPro" id="IPR035979">
    <property type="entry name" value="RBD_domain_sf"/>
</dbReference>
<dbReference type="Proteomes" id="UP000011185">
    <property type="component" value="Unassembled WGS sequence"/>
</dbReference>
<dbReference type="OMA" id="ELICANL"/>
<dbReference type="InParanoid" id="L7JSR8"/>
<name>L7JSR8_TRAHO</name>
<accession>L7JSR8</accession>
<sequence>MPLNNQFNTAGSSSDRSNDILRGIEHIDELICANLRMVYDPEDEIDEYNLVPQILEVVNTQKKYVLDEIEQRKIVVKNGNINEIIRVLEKNFAAFNYRRNSSGDIEILFDTQEDADKCITMKIEGLKFSRPVKYFVTTRSKLIEKPLDEKLLLGPLKTEDEKLKRALNEISDLCMFRRCYDFVKNTPTDYFVFSFRNKNVAENLCKFLSFVNVDERMLIVCRFYDNVSIVNLNEMFNDRFIVSGHLIAAKTETRVVQILNMFLPGEISHFQMVEEVKKMILQETGNENIVNVYMPLSLYSKAYCSCEGRVYVECKNINAARNVFRRLGGLIFNGRVVITSFFPELHYEAREFM</sequence>
<dbReference type="OrthoDB" id="10266058at2759"/>
<dbReference type="HOGENOM" id="CLU_781183_0_0_1"/>
<organism evidence="1 2">
    <name type="scientific">Trachipleistophora hominis</name>
    <name type="common">Microsporidian parasite</name>
    <dbReference type="NCBI Taxonomy" id="72359"/>
    <lineage>
        <taxon>Eukaryota</taxon>
        <taxon>Fungi</taxon>
        <taxon>Fungi incertae sedis</taxon>
        <taxon>Microsporidia</taxon>
        <taxon>Pleistophoridae</taxon>
        <taxon>Trachipleistophora</taxon>
    </lineage>
</organism>